<name>A0AAV0SZV4_9STRA</name>
<reference evidence="2" key="1">
    <citation type="submission" date="2022-12" db="EMBL/GenBank/DDBJ databases">
        <authorList>
            <person name="Webb A."/>
        </authorList>
    </citation>
    <scope>NUCLEOTIDE SEQUENCE</scope>
    <source>
        <strain evidence="2">Pd1</strain>
    </source>
</reference>
<organism evidence="2 3">
    <name type="scientific">Peronospora destructor</name>
    <dbReference type="NCBI Taxonomy" id="86335"/>
    <lineage>
        <taxon>Eukaryota</taxon>
        <taxon>Sar</taxon>
        <taxon>Stramenopiles</taxon>
        <taxon>Oomycota</taxon>
        <taxon>Peronosporomycetes</taxon>
        <taxon>Peronosporales</taxon>
        <taxon>Peronosporaceae</taxon>
        <taxon>Peronospora</taxon>
    </lineage>
</organism>
<dbReference type="AlphaFoldDB" id="A0AAV0SZV4"/>
<feature type="region of interest" description="Disordered" evidence="1">
    <location>
        <begin position="44"/>
        <end position="97"/>
    </location>
</feature>
<gene>
    <name evidence="2" type="ORF">PDE001_LOCUS298</name>
</gene>
<dbReference type="Proteomes" id="UP001162029">
    <property type="component" value="Unassembled WGS sequence"/>
</dbReference>
<feature type="compositionally biased region" description="Basic and acidic residues" evidence="1">
    <location>
        <begin position="339"/>
        <end position="372"/>
    </location>
</feature>
<feature type="region of interest" description="Disordered" evidence="1">
    <location>
        <begin position="321"/>
        <end position="372"/>
    </location>
</feature>
<feature type="compositionally biased region" description="Polar residues" evidence="1">
    <location>
        <begin position="61"/>
        <end position="81"/>
    </location>
</feature>
<feature type="compositionally biased region" description="Low complexity" evidence="1">
    <location>
        <begin position="1"/>
        <end position="13"/>
    </location>
</feature>
<protein>
    <submittedName>
        <fullName evidence="2">Uncharacterized protein</fullName>
    </submittedName>
</protein>
<evidence type="ECO:0000256" key="1">
    <source>
        <dbReference type="SAM" id="MobiDB-lite"/>
    </source>
</evidence>
<evidence type="ECO:0000313" key="2">
    <source>
        <dbReference type="EMBL" id="CAI5709645.1"/>
    </source>
</evidence>
<sequence length="406" mass="45459">MSSFSHSNNINFSCYPPPSPSQYSASQPLQYSVGYAIPIDAAAVASPPDSDYSRPQRWRNMPQQQERSRAYSSTGHQQTYKMESMPRTGHSSSNVSATSFDSTAQSLTYSDPVMAANASVAAAAVTQGATYTKERTTSVSSATSSATRSSVDTAVETMWEARRTREKAEEEADQKLLDAVCKASLAEYNERKRALKDCESEILQRSQEHQMSTIALQKAKSCAVQRKLAAMQTVIDCKTRAHQMGEKAREATLLYEQKTKERLAKQAEFEALKLRDVQEAELLVVRKRKEEAICKRVKAEQKAHEAQEKAEAMRRQAFQAASKVRANSRRQIETQLGEEEAHRRREMQRKLDEIEKNKEIAHQRKEAATKKAEIARRRAEELRLKAEQARAGIKSFTAAAPTSSAS</sequence>
<evidence type="ECO:0000313" key="3">
    <source>
        <dbReference type="Proteomes" id="UP001162029"/>
    </source>
</evidence>
<comment type="caution">
    <text evidence="2">The sequence shown here is derived from an EMBL/GenBank/DDBJ whole genome shotgun (WGS) entry which is preliminary data.</text>
</comment>
<dbReference type="EMBL" id="CANTFM010000049">
    <property type="protein sequence ID" value="CAI5709645.1"/>
    <property type="molecule type" value="Genomic_DNA"/>
</dbReference>
<keyword evidence="3" id="KW-1185">Reference proteome</keyword>
<proteinExistence type="predicted"/>
<feature type="region of interest" description="Disordered" evidence="1">
    <location>
        <begin position="1"/>
        <end position="26"/>
    </location>
</feature>
<accession>A0AAV0SZV4</accession>